<reference evidence="2 3" key="1">
    <citation type="submission" date="2016-03" db="EMBL/GenBank/DDBJ databases">
        <authorList>
            <person name="Ploux O."/>
        </authorList>
    </citation>
    <scope>NUCLEOTIDE SEQUENCE [LARGE SCALE GENOMIC DNA]</scope>
    <source>
        <strain evidence="2 3">UAMH 11012</strain>
    </source>
</reference>
<sequence length="306" mass="35372">MDNTANNGEFVLFVKLPTEIRTRIWFYALPGLRIISLFSKLFAGGLSWKANLCDCVGLCDILPAIAQANREARDTFFQYYDCRFGTHVRWDWDTIYLSAFPGNLSKALTNLAKKIHRENRTELISLAIPINKWVTMEKAKDSNKLIPTETVDIYEILRHFPQLKELLVIGTVAEPRWSVPKCRARRSRKVKFGAGKAFTQIRNDEELFEEELDNGDFISVGATKELARTYLDVFLDEASMMKDQPFIPKIHVLNEIHGLRSCFIKDAKASPEELIFQTCTIEHLRKQLEEREKEELVTMQGGHRWE</sequence>
<dbReference type="OrthoDB" id="3557818at2759"/>
<feature type="domain" description="2EXR" evidence="1">
    <location>
        <begin position="10"/>
        <end position="92"/>
    </location>
</feature>
<dbReference type="Proteomes" id="UP000184330">
    <property type="component" value="Unassembled WGS sequence"/>
</dbReference>
<evidence type="ECO:0000313" key="3">
    <source>
        <dbReference type="Proteomes" id="UP000184330"/>
    </source>
</evidence>
<evidence type="ECO:0000259" key="1">
    <source>
        <dbReference type="Pfam" id="PF20150"/>
    </source>
</evidence>
<protein>
    <recommendedName>
        <fullName evidence="1">2EXR domain-containing protein</fullName>
    </recommendedName>
</protein>
<name>A0A1L7WQP9_9HELO</name>
<dbReference type="InterPro" id="IPR045518">
    <property type="entry name" value="2EXR"/>
</dbReference>
<dbReference type="PANTHER" id="PTHR35910:SF6">
    <property type="entry name" value="2EXR DOMAIN-CONTAINING PROTEIN"/>
    <property type="match status" value="1"/>
</dbReference>
<dbReference type="EMBL" id="FJOG01000006">
    <property type="protein sequence ID" value="CZR55093.1"/>
    <property type="molecule type" value="Genomic_DNA"/>
</dbReference>
<dbReference type="Pfam" id="PF20150">
    <property type="entry name" value="2EXR"/>
    <property type="match status" value="1"/>
</dbReference>
<evidence type="ECO:0000313" key="2">
    <source>
        <dbReference type="EMBL" id="CZR55093.1"/>
    </source>
</evidence>
<proteinExistence type="predicted"/>
<gene>
    <name evidence="2" type="ORF">PAC_04979</name>
</gene>
<dbReference type="PANTHER" id="PTHR35910">
    <property type="entry name" value="2EXR DOMAIN-CONTAINING PROTEIN"/>
    <property type="match status" value="1"/>
</dbReference>
<dbReference type="AlphaFoldDB" id="A0A1L7WQP9"/>
<accession>A0A1L7WQP9</accession>
<organism evidence="2 3">
    <name type="scientific">Phialocephala subalpina</name>
    <dbReference type="NCBI Taxonomy" id="576137"/>
    <lineage>
        <taxon>Eukaryota</taxon>
        <taxon>Fungi</taxon>
        <taxon>Dikarya</taxon>
        <taxon>Ascomycota</taxon>
        <taxon>Pezizomycotina</taxon>
        <taxon>Leotiomycetes</taxon>
        <taxon>Helotiales</taxon>
        <taxon>Mollisiaceae</taxon>
        <taxon>Phialocephala</taxon>
        <taxon>Phialocephala fortinii species complex</taxon>
    </lineage>
</organism>
<keyword evidence="3" id="KW-1185">Reference proteome</keyword>